<dbReference type="Pfam" id="PF00149">
    <property type="entry name" value="Metallophos"/>
    <property type="match status" value="1"/>
</dbReference>
<dbReference type="PANTHER" id="PTHR31302:SF0">
    <property type="entry name" value="TRANSMEMBRANE PROTEIN WITH METALLOPHOSPHOESTERASE DOMAIN"/>
    <property type="match status" value="1"/>
</dbReference>
<accession>V8QMB8</accession>
<dbReference type="InterPro" id="IPR004843">
    <property type="entry name" value="Calcineurin-like_PHP"/>
</dbReference>
<protein>
    <submittedName>
        <fullName evidence="3">Metallophosphoesterase</fullName>
    </submittedName>
</protein>
<gene>
    <name evidence="3" type="ORF">W822_20800</name>
</gene>
<dbReference type="SUPFAM" id="SSF56300">
    <property type="entry name" value="Metallo-dependent phosphatases"/>
    <property type="match status" value="1"/>
</dbReference>
<evidence type="ECO:0000259" key="2">
    <source>
        <dbReference type="Pfam" id="PF00149"/>
    </source>
</evidence>
<dbReference type="CDD" id="cd07385">
    <property type="entry name" value="MPP_YkuE_C"/>
    <property type="match status" value="1"/>
</dbReference>
<dbReference type="GO" id="GO:0016787">
    <property type="term" value="F:hydrolase activity"/>
    <property type="evidence" value="ECO:0007669"/>
    <property type="project" value="InterPro"/>
</dbReference>
<dbReference type="PATRIC" id="fig|1424334.3.peg.4171"/>
<organism evidence="3 4">
    <name type="scientific">Advenella kashmirensis W13003</name>
    <dbReference type="NCBI Taxonomy" id="1424334"/>
    <lineage>
        <taxon>Bacteria</taxon>
        <taxon>Pseudomonadati</taxon>
        <taxon>Pseudomonadota</taxon>
        <taxon>Betaproteobacteria</taxon>
        <taxon>Burkholderiales</taxon>
        <taxon>Alcaligenaceae</taxon>
    </lineage>
</organism>
<comment type="caution">
    <text evidence="3">The sequence shown here is derived from an EMBL/GenBank/DDBJ whole genome shotgun (WGS) entry which is preliminary data.</text>
</comment>
<dbReference type="OrthoDB" id="9780884at2"/>
<feature type="transmembrane region" description="Helical" evidence="1">
    <location>
        <begin position="106"/>
        <end position="126"/>
    </location>
</feature>
<feature type="transmembrane region" description="Helical" evidence="1">
    <location>
        <begin position="61"/>
        <end position="81"/>
    </location>
</feature>
<sequence length="377" mass="40648">MLHLVMAVIGLYVSARAIWPLSIDLTFKIVLTLLVLAVAQHHIITRTWFGTMASPEIPGGVLMLLGAAFCSLLLMGAMVLVKDLIGLLAYPVARSFSQTLLTSPPLIGTLAGLSILLSAIGVWNAVKVPAVKTIEIALPNLPPAFDGFRMVQLTDLHASRLLQAPWFSAVVAKTNALNPDLTVITGDMVDGTTTARAEDVKPLQLLKAKYGVLAIPGNHEYYSGYQDWLSAFRNLGLHMLVNEHVTITHENDKQHIVVAGITDHAANRFGLPEPDIHAALAQVPADDTVILLSHRPGGAHANAQAGADLQLSGHTHGGQILGAHFLAKMANEGFVDGLYEVDTMKMYVSMGTGLWNGFPIRLGRPSEITQIILRIRR</sequence>
<keyword evidence="4" id="KW-1185">Reference proteome</keyword>
<evidence type="ECO:0000313" key="4">
    <source>
        <dbReference type="Proteomes" id="UP000018733"/>
    </source>
</evidence>
<dbReference type="PANTHER" id="PTHR31302">
    <property type="entry name" value="TRANSMEMBRANE PROTEIN WITH METALLOPHOSPHOESTERASE DOMAIN-RELATED"/>
    <property type="match status" value="1"/>
</dbReference>
<dbReference type="Gene3D" id="3.60.21.10">
    <property type="match status" value="1"/>
</dbReference>
<dbReference type="HOGENOM" id="CLU_025443_5_1_4"/>
<dbReference type="AlphaFoldDB" id="V8QMB8"/>
<dbReference type="InterPro" id="IPR029052">
    <property type="entry name" value="Metallo-depent_PP-like"/>
</dbReference>
<keyword evidence="1" id="KW-0472">Membrane</keyword>
<evidence type="ECO:0000256" key="1">
    <source>
        <dbReference type="SAM" id="Phobius"/>
    </source>
</evidence>
<keyword evidence="1" id="KW-1133">Transmembrane helix</keyword>
<dbReference type="eggNOG" id="COG1408">
    <property type="taxonomic scope" value="Bacteria"/>
</dbReference>
<evidence type="ECO:0000313" key="3">
    <source>
        <dbReference type="EMBL" id="ETF00807.1"/>
    </source>
</evidence>
<dbReference type="RefSeq" id="WP_024007082.1">
    <property type="nucleotide sequence ID" value="NZ_KI650982.1"/>
</dbReference>
<feature type="domain" description="Calcineurin-like phosphoesterase" evidence="2">
    <location>
        <begin position="149"/>
        <end position="317"/>
    </location>
</feature>
<feature type="transmembrane region" description="Helical" evidence="1">
    <location>
        <begin position="25"/>
        <end position="49"/>
    </location>
</feature>
<dbReference type="Proteomes" id="UP000018733">
    <property type="component" value="Unassembled WGS sequence"/>
</dbReference>
<reference evidence="3 4" key="1">
    <citation type="journal article" date="2014" name="Genome Announc.">
        <title>Draft Genome Sequence of Advenella kashmirensis Strain W13003, a Polycyclic Aromatic Hydrocarbon-Degrading Bacterium.</title>
        <authorList>
            <person name="Wang X."/>
            <person name="Jin D."/>
            <person name="Zhou L."/>
            <person name="Wu L."/>
            <person name="An W."/>
            <person name="Zhao L."/>
        </authorList>
    </citation>
    <scope>NUCLEOTIDE SEQUENCE [LARGE SCALE GENOMIC DNA]</scope>
    <source>
        <strain evidence="3 4">W13003</strain>
    </source>
</reference>
<dbReference type="InterPro" id="IPR051158">
    <property type="entry name" value="Metallophosphoesterase_sf"/>
</dbReference>
<name>V8QMB8_9BURK</name>
<dbReference type="STRING" id="1424334.W822_20800"/>
<proteinExistence type="predicted"/>
<keyword evidence="1" id="KW-0812">Transmembrane</keyword>
<dbReference type="EMBL" id="AYXT01000013">
    <property type="protein sequence ID" value="ETF00807.1"/>
    <property type="molecule type" value="Genomic_DNA"/>
</dbReference>